<comment type="similarity">
    <text evidence="1 4">Belongs to the eIF-2B alpha/beta/delta subunits family.</text>
</comment>
<evidence type="ECO:0000256" key="1">
    <source>
        <dbReference type="ARBA" id="ARBA00007251"/>
    </source>
</evidence>
<dbReference type="InterPro" id="IPR037171">
    <property type="entry name" value="NagB/RpiA_transferase-like"/>
</dbReference>
<protein>
    <recommendedName>
        <fullName evidence="2">Translation initiation factor eIF2B subunit delta</fullName>
    </recommendedName>
    <alternativeName>
        <fullName evidence="3">eIF2B GDP-GTP exchange factor subunit delta</fullName>
    </alternativeName>
</protein>
<feature type="compositionally biased region" description="Basic and acidic residues" evidence="5">
    <location>
        <begin position="33"/>
        <end position="62"/>
    </location>
</feature>
<accession>A0A811RG93</accession>
<evidence type="ECO:0000256" key="4">
    <source>
        <dbReference type="RuleBase" id="RU003814"/>
    </source>
</evidence>
<feature type="region of interest" description="Disordered" evidence="5">
    <location>
        <begin position="1"/>
        <end position="75"/>
    </location>
</feature>
<dbReference type="AlphaFoldDB" id="A0A811RG93"/>
<reference evidence="6" key="1">
    <citation type="submission" date="2020-10" db="EMBL/GenBank/DDBJ databases">
        <authorList>
            <person name="Han B."/>
            <person name="Lu T."/>
            <person name="Zhao Q."/>
            <person name="Huang X."/>
            <person name="Zhao Y."/>
        </authorList>
    </citation>
    <scope>NUCLEOTIDE SEQUENCE</scope>
</reference>
<dbReference type="Gene3D" id="3.40.50.10470">
    <property type="entry name" value="Translation initiation factor eif-2b, domain 2"/>
    <property type="match status" value="2"/>
</dbReference>
<dbReference type="EMBL" id="CAJGYO010000015">
    <property type="protein sequence ID" value="CAD6269344.1"/>
    <property type="molecule type" value="Genomic_DNA"/>
</dbReference>
<evidence type="ECO:0000256" key="3">
    <source>
        <dbReference type="ARBA" id="ARBA00044356"/>
    </source>
</evidence>
<dbReference type="InterPro" id="IPR000649">
    <property type="entry name" value="IF-2B-related"/>
</dbReference>
<name>A0A811RG93_9POAL</name>
<evidence type="ECO:0000256" key="2">
    <source>
        <dbReference type="ARBA" id="ARBA00044147"/>
    </source>
</evidence>
<evidence type="ECO:0000256" key="5">
    <source>
        <dbReference type="SAM" id="MobiDB-lite"/>
    </source>
</evidence>
<evidence type="ECO:0000313" key="7">
    <source>
        <dbReference type="Proteomes" id="UP000604825"/>
    </source>
</evidence>
<sequence length="416" mass="46265">MASDASTKISKQPKTAKTSLKKVVNHVNPPVASDKKTGERPPDKDRKKDIPQPRMQFDDAHRVVKAKKRSGVSQSEARNRVELFRHLPQYSHGTQLPDLESKFLQPDLMHPSVYKVGLQYLSGDISGGNARCIAMLLAFREAINDYSMPAEKILNRDLTAKISSYVSFLIECRPLSISMGNAIRFLKNRITKVQLALSESEAKVSLQSDIDRFINEKIIVADKVIVSHAVTKIRDDDVLLTFGSASVVEMIFDHVHELGKKFRVVVEVTRVFLGASSVLSNGTVYSRVGTASVAMVAHAFGVPVLVCCEAYKFHERVQLDSICFNELGDPDAISRVPRDESLSHLKNWAENENLHLLNLKYDITPSDYVSMLITDYGMLPPTSVPVIVIGSTDMDHLIIVVGFKFLPARIAVFDCS</sequence>
<gene>
    <name evidence="6" type="ORF">NCGR_LOCUS52648</name>
</gene>
<proteinExistence type="inferred from homology"/>
<dbReference type="SUPFAM" id="SSF100950">
    <property type="entry name" value="NagB/RpiA/CoA transferase-like"/>
    <property type="match status" value="1"/>
</dbReference>
<comment type="caution">
    <text evidence="6">The sequence shown here is derived from an EMBL/GenBank/DDBJ whole genome shotgun (WGS) entry which is preliminary data.</text>
</comment>
<dbReference type="Proteomes" id="UP000604825">
    <property type="component" value="Unassembled WGS sequence"/>
</dbReference>
<evidence type="ECO:0000313" key="6">
    <source>
        <dbReference type="EMBL" id="CAD6269344.1"/>
    </source>
</evidence>
<dbReference type="PANTHER" id="PTHR10233:SF17">
    <property type="entry name" value="TRANSLATION INITIATION FACTOR EIF-2B SUBUNIT DELTA"/>
    <property type="match status" value="1"/>
</dbReference>
<organism evidence="6 7">
    <name type="scientific">Miscanthus lutarioriparius</name>
    <dbReference type="NCBI Taxonomy" id="422564"/>
    <lineage>
        <taxon>Eukaryota</taxon>
        <taxon>Viridiplantae</taxon>
        <taxon>Streptophyta</taxon>
        <taxon>Embryophyta</taxon>
        <taxon>Tracheophyta</taxon>
        <taxon>Spermatophyta</taxon>
        <taxon>Magnoliopsida</taxon>
        <taxon>Liliopsida</taxon>
        <taxon>Poales</taxon>
        <taxon>Poaceae</taxon>
        <taxon>PACMAD clade</taxon>
        <taxon>Panicoideae</taxon>
        <taxon>Andropogonodae</taxon>
        <taxon>Andropogoneae</taxon>
        <taxon>Saccharinae</taxon>
        <taxon>Miscanthus</taxon>
    </lineage>
</organism>
<dbReference type="Pfam" id="PF01008">
    <property type="entry name" value="IF-2B"/>
    <property type="match status" value="1"/>
</dbReference>
<dbReference type="InterPro" id="IPR042529">
    <property type="entry name" value="IF_2B-like_C"/>
</dbReference>
<keyword evidence="7" id="KW-1185">Reference proteome</keyword>
<dbReference type="PANTHER" id="PTHR10233">
    <property type="entry name" value="TRANSLATION INITIATION FACTOR EIF-2B"/>
    <property type="match status" value="1"/>
</dbReference>
<feature type="compositionally biased region" description="Polar residues" evidence="5">
    <location>
        <begin position="1"/>
        <end position="18"/>
    </location>
</feature>
<dbReference type="OrthoDB" id="10254737at2759"/>